<reference evidence="2 3" key="1">
    <citation type="journal article" date="2003" name="Proc. Natl. Acad. Sci. U.S.A.">
        <title>The complete genome sequence of the carcinogenic bacterium Helicobacter hepaticus.</title>
        <authorList>
            <person name="Suerbaum S."/>
            <person name="Josenhans C."/>
            <person name="Sterzenbach T."/>
            <person name="Drescher B."/>
            <person name="Brandt P."/>
            <person name="Bell M."/>
            <person name="Droege M."/>
            <person name="Fartmann B."/>
            <person name="Fischer H.-P."/>
            <person name="Ge Z."/>
            <person name="Hoerster A."/>
            <person name="Holland R."/>
            <person name="Klein K."/>
            <person name="Koenig J."/>
            <person name="Macko L."/>
            <person name="Mendz G.L."/>
            <person name="Nyakatura G."/>
            <person name="Schauer D.B."/>
            <person name="Shen Z."/>
            <person name="Weber J."/>
            <person name="Frosch M."/>
            <person name="Fox J.G."/>
        </authorList>
    </citation>
    <scope>NUCLEOTIDE SEQUENCE [LARGE SCALE GENOMIC DNA]</scope>
    <source>
        <strain evidence="3">ATCC 51449 / 3B1</strain>
    </source>
</reference>
<dbReference type="Pfam" id="PF07661">
    <property type="entry name" value="MORN_2"/>
    <property type="match status" value="3"/>
</dbReference>
<protein>
    <recommendedName>
        <fullName evidence="4">MORN repeat protein</fullName>
    </recommendedName>
</protein>
<feature type="region of interest" description="Disordered" evidence="1">
    <location>
        <begin position="1"/>
        <end position="46"/>
    </location>
</feature>
<evidence type="ECO:0008006" key="4">
    <source>
        <dbReference type="Google" id="ProtNLM"/>
    </source>
</evidence>
<dbReference type="eggNOG" id="COG2849">
    <property type="taxonomic scope" value="Bacteria"/>
</dbReference>
<gene>
    <name evidence="2" type="ordered locus">HH_0574</name>
</gene>
<accession>Q7VIN0</accession>
<dbReference type="AlphaFoldDB" id="Q7VIN0"/>
<evidence type="ECO:0000313" key="2">
    <source>
        <dbReference type="EMBL" id="AAP77171.1"/>
    </source>
</evidence>
<dbReference type="HOGENOM" id="CLU_1330409_0_0_7"/>
<evidence type="ECO:0000313" key="3">
    <source>
        <dbReference type="Proteomes" id="UP000002495"/>
    </source>
</evidence>
<organism evidence="2 3">
    <name type="scientific">Helicobacter hepaticus (strain ATCC 51449 / 3B1)</name>
    <dbReference type="NCBI Taxonomy" id="235279"/>
    <lineage>
        <taxon>Bacteria</taxon>
        <taxon>Pseudomonadati</taxon>
        <taxon>Campylobacterota</taxon>
        <taxon>Epsilonproteobacteria</taxon>
        <taxon>Campylobacterales</taxon>
        <taxon>Helicobacteraceae</taxon>
        <taxon>Helicobacter</taxon>
    </lineage>
</organism>
<feature type="compositionally biased region" description="Polar residues" evidence="1">
    <location>
        <begin position="9"/>
        <end position="45"/>
    </location>
</feature>
<dbReference type="Gene3D" id="3.90.930.1">
    <property type="match status" value="1"/>
</dbReference>
<dbReference type="InterPro" id="IPR011652">
    <property type="entry name" value="MORN_2"/>
</dbReference>
<dbReference type="EMBL" id="AE017125">
    <property type="protein sequence ID" value="AAP77171.1"/>
    <property type="molecule type" value="Genomic_DNA"/>
</dbReference>
<name>Q7VIN0_HELHP</name>
<dbReference type="KEGG" id="hhe:HH_0574"/>
<keyword evidence="3" id="KW-1185">Reference proteome</keyword>
<sequence length="206" mass="23458">MGEQVALPQDSQIQNQSSTKNKHTSLSTQQKTSIPKIQQSNQKPHYSQAKLENITGEQSTEEVQDNGRTFKAEITYKPGTKIKHGKETLYYLNGTMAQRAFYVEGKREGIFELFSQKGILIYQAYYSAGQLHGLCRIFDVANGNIQSEMNFVNGVQEGQMNIYDTSGKLWYQLQYKQGKKEGIAKELDSNGKVVREVRYVNDKEIK</sequence>
<evidence type="ECO:0000256" key="1">
    <source>
        <dbReference type="SAM" id="MobiDB-lite"/>
    </source>
</evidence>
<dbReference type="STRING" id="235279.HH_0574"/>
<proteinExistence type="predicted"/>
<dbReference type="Gene3D" id="2.20.110.10">
    <property type="entry name" value="Histone H3 K4-specific methyltransferase SET7/9 N-terminal domain"/>
    <property type="match status" value="1"/>
</dbReference>
<dbReference type="SUPFAM" id="SSF82185">
    <property type="entry name" value="Histone H3 K4-specific methyltransferase SET7/9 N-terminal domain"/>
    <property type="match status" value="1"/>
</dbReference>
<dbReference type="Proteomes" id="UP000002495">
    <property type="component" value="Chromosome"/>
</dbReference>